<proteinExistence type="predicted"/>
<dbReference type="AlphaFoldDB" id="A0A7J5B9R2"/>
<comment type="caution">
    <text evidence="1">The sequence shown here is derived from an EMBL/GenBank/DDBJ whole genome shotgun (WGS) entry which is preliminary data.</text>
</comment>
<protein>
    <submittedName>
        <fullName evidence="1">Uncharacterized protein</fullName>
    </submittedName>
</protein>
<dbReference type="Proteomes" id="UP000433493">
    <property type="component" value="Unassembled WGS sequence"/>
</dbReference>
<sequence>MNLPGLRAEAESVLGDPIVPHGSEHRSIRGLRILMAEPDDHADQHLGEAEAITILEHRRIHAVFITDDSKVSKHTNVPCVMTWDLLGIGLVRGIIEPERVRQIRTKLLQVRRVHLAHIRDETQFERWIEEKLLSRRG</sequence>
<name>A0A7J5B9R2_9MICO</name>
<organism evidence="1 2">
    <name type="scientific">Gulosibacter chungangensis</name>
    <dbReference type="NCBI Taxonomy" id="979746"/>
    <lineage>
        <taxon>Bacteria</taxon>
        <taxon>Bacillati</taxon>
        <taxon>Actinomycetota</taxon>
        <taxon>Actinomycetes</taxon>
        <taxon>Micrococcales</taxon>
        <taxon>Microbacteriaceae</taxon>
        <taxon>Gulosibacter</taxon>
    </lineage>
</organism>
<evidence type="ECO:0000313" key="2">
    <source>
        <dbReference type="Proteomes" id="UP000433493"/>
    </source>
</evidence>
<gene>
    <name evidence="1" type="ORF">F8O05_08725</name>
</gene>
<dbReference type="RefSeq" id="WP_158052353.1">
    <property type="nucleotide sequence ID" value="NZ_WBKB01000005.1"/>
</dbReference>
<accession>A0A7J5B9R2</accession>
<dbReference type="OrthoDB" id="3733361at2"/>
<dbReference type="EMBL" id="WBKB01000005">
    <property type="protein sequence ID" value="KAB1642549.1"/>
    <property type="molecule type" value="Genomic_DNA"/>
</dbReference>
<reference evidence="1 2" key="1">
    <citation type="submission" date="2019-09" db="EMBL/GenBank/DDBJ databases">
        <title>Phylogeny of genus Pseudoclavibacter and closely related genus.</title>
        <authorList>
            <person name="Li Y."/>
        </authorList>
    </citation>
    <scope>NUCLEOTIDE SEQUENCE [LARGE SCALE GENOMIC DNA]</scope>
    <source>
        <strain evidence="1 2">KCTC 13959</strain>
    </source>
</reference>
<evidence type="ECO:0000313" key="1">
    <source>
        <dbReference type="EMBL" id="KAB1642549.1"/>
    </source>
</evidence>
<keyword evidence="2" id="KW-1185">Reference proteome</keyword>